<dbReference type="SMART" id="SM00912">
    <property type="entry name" value="Haemagg_act"/>
    <property type="match status" value="1"/>
</dbReference>
<accession>A0ABW0MBH0</accession>
<comment type="caution">
    <text evidence="2">The sequence shown here is derived from an EMBL/GenBank/DDBJ whole genome shotgun (WGS) entry which is preliminary data.</text>
</comment>
<evidence type="ECO:0000313" key="3">
    <source>
        <dbReference type="Proteomes" id="UP001596045"/>
    </source>
</evidence>
<proteinExistence type="predicted"/>
<dbReference type="InterPro" id="IPR011050">
    <property type="entry name" value="Pectin_lyase_fold/virulence"/>
</dbReference>
<dbReference type="Gene3D" id="2.160.20.10">
    <property type="entry name" value="Single-stranded right-handed beta-helix, Pectin lyase-like"/>
    <property type="match status" value="1"/>
</dbReference>
<dbReference type="Pfam" id="PF05860">
    <property type="entry name" value="TPS"/>
    <property type="match status" value="1"/>
</dbReference>
<dbReference type="InterPro" id="IPR010069">
    <property type="entry name" value="CdiA_FHA1_rpt"/>
</dbReference>
<organism evidence="2 3">
    <name type="scientific">Paraherbaspirillum soli</name>
    <dbReference type="NCBI Taxonomy" id="631222"/>
    <lineage>
        <taxon>Bacteria</taxon>
        <taxon>Pseudomonadati</taxon>
        <taxon>Pseudomonadota</taxon>
        <taxon>Betaproteobacteria</taxon>
        <taxon>Burkholderiales</taxon>
        <taxon>Oxalobacteraceae</taxon>
        <taxon>Paraherbaspirillum</taxon>
    </lineage>
</organism>
<reference evidence="3" key="1">
    <citation type="journal article" date="2019" name="Int. J. Syst. Evol. Microbiol.">
        <title>The Global Catalogue of Microorganisms (GCM) 10K type strain sequencing project: providing services to taxonomists for standard genome sequencing and annotation.</title>
        <authorList>
            <consortium name="The Broad Institute Genomics Platform"/>
            <consortium name="The Broad Institute Genome Sequencing Center for Infectious Disease"/>
            <person name="Wu L."/>
            <person name="Ma J."/>
        </authorList>
    </citation>
    <scope>NUCLEOTIDE SEQUENCE [LARGE SCALE GENOMIC DNA]</scope>
    <source>
        <strain evidence="3">JCM 17066</strain>
    </source>
</reference>
<dbReference type="SUPFAM" id="SSF51126">
    <property type="entry name" value="Pectin lyase-like"/>
    <property type="match status" value="1"/>
</dbReference>
<sequence length="731" mass="75683">MKRNQMTKATTITAASKPFTRKKIVTALLALQPMIVMLYGPPAHAQLTPDANAAQQPGIAAAANGVPVLNITGPNAAGVSHNVFTDYNVGKAGLIVNNSNAAVDTQLGGRIDGNSQLGATPAQVILNEVTGSAPSLLNGSTEIAGQAAHLIVANPNGITANGAGFINASRVTLSTGKPVFDSDGNVAALDVKQGRILVEGEGLDARGSDRLDLVTRSLKLNAALHAKQLNVVAGAGHYDATTDSNSRPDVVTAQDDAPAVAIDVAQLGGMYANSINLVGKEAGVGVNVAGKLQSLTGDITLSSGGDVVLEKGSSVMSAGTINARTWLLTNAGRVDAQRGISFTGAQVDNRGTLASDASVRIDDSLNNTGGIVFARDLYVDGNLNNKMGYVDLSGALYVGRNTDNTEGRLAVGGNLRVAGRLDNTSGLLAAGGNLIVVDRLDNTSGLLAAGYVYAEEIVNRRGGMEVNGLIRSVRGFDNREGTVKAGLVRGAQLDNTKGVLTSFGEVRAMDIVNLGGELNAKGSIFGFIGITNQSGFLQAGGDINTSGGIHNTGGELTAEGSIVANRTIINQGGFIKAGGDINAVGGIDNLGGKLHTQGSIVANDRLINQSGFIKAGGDLRVRGFLINNETMRWGQGIEAGRLLVDGRTLNFNGMITTRYGFARSPGSVVSNGSRIVNLSNPGDPFGYPIGYPYGYPYGYRYGNPYGYQIDPFWTNGLQVASYGGYDMNGRW</sequence>
<feature type="domain" description="Filamentous haemagglutinin FhaB/tRNA nuclease CdiA-like TPS" evidence="1">
    <location>
        <begin position="63"/>
        <end position="183"/>
    </location>
</feature>
<dbReference type="InterPro" id="IPR012334">
    <property type="entry name" value="Pectin_lyas_fold"/>
</dbReference>
<dbReference type="NCBIfam" id="TIGR01731">
    <property type="entry name" value="fil_hemag_20aa"/>
    <property type="match status" value="6"/>
</dbReference>
<dbReference type="InterPro" id="IPR008638">
    <property type="entry name" value="FhaB/CdiA-like_TPS"/>
</dbReference>
<protein>
    <submittedName>
        <fullName evidence="2">Filamentous hemagglutinin N-terminal domain-containing protein</fullName>
    </submittedName>
</protein>
<dbReference type="EMBL" id="JBHSMT010000026">
    <property type="protein sequence ID" value="MFC5475400.1"/>
    <property type="molecule type" value="Genomic_DNA"/>
</dbReference>
<dbReference type="RefSeq" id="WP_378998636.1">
    <property type="nucleotide sequence ID" value="NZ_JBHSMT010000026.1"/>
</dbReference>
<keyword evidence="3" id="KW-1185">Reference proteome</keyword>
<dbReference type="NCBIfam" id="TIGR01901">
    <property type="entry name" value="adhes_NPXG"/>
    <property type="match status" value="1"/>
</dbReference>
<gene>
    <name evidence="2" type="ORF">ACFPM8_15680</name>
</gene>
<evidence type="ECO:0000259" key="1">
    <source>
        <dbReference type="SMART" id="SM00912"/>
    </source>
</evidence>
<name>A0ABW0MBH0_9BURK</name>
<dbReference type="Proteomes" id="UP001596045">
    <property type="component" value="Unassembled WGS sequence"/>
</dbReference>
<evidence type="ECO:0000313" key="2">
    <source>
        <dbReference type="EMBL" id="MFC5475400.1"/>
    </source>
</evidence>